<reference evidence="1 2" key="1">
    <citation type="submission" date="2018-11" db="EMBL/GenBank/DDBJ databases">
        <title>Genome sequencing of Paenibacillus sp. KCOM 3021 (= ChDC PVNT-B20).</title>
        <authorList>
            <person name="Kook J.-K."/>
            <person name="Park S.-N."/>
            <person name="Lim Y.K."/>
        </authorList>
    </citation>
    <scope>NUCLEOTIDE SEQUENCE [LARGE SCALE GENOMIC DNA]</scope>
    <source>
        <strain evidence="1 2">KCOM 3021</strain>
    </source>
</reference>
<dbReference type="RefSeq" id="WP_128630747.1">
    <property type="nucleotide sequence ID" value="NZ_RRCN01000001.1"/>
</dbReference>
<gene>
    <name evidence="1" type="ORF">EHV15_07870</name>
</gene>
<keyword evidence="2" id="KW-1185">Reference proteome</keyword>
<dbReference type="EMBL" id="RRCN01000001">
    <property type="protein sequence ID" value="RRJ62862.1"/>
    <property type="molecule type" value="Genomic_DNA"/>
</dbReference>
<evidence type="ECO:0000313" key="2">
    <source>
        <dbReference type="Proteomes" id="UP000267017"/>
    </source>
</evidence>
<protein>
    <submittedName>
        <fullName evidence="1">Uncharacterized protein</fullName>
    </submittedName>
</protein>
<accession>A0A3P3TXK8</accession>
<comment type="caution">
    <text evidence="1">The sequence shown here is derived from an EMBL/GenBank/DDBJ whole genome shotgun (WGS) entry which is preliminary data.</text>
</comment>
<dbReference type="Proteomes" id="UP000267017">
    <property type="component" value="Unassembled WGS sequence"/>
</dbReference>
<evidence type="ECO:0000313" key="1">
    <source>
        <dbReference type="EMBL" id="RRJ62862.1"/>
    </source>
</evidence>
<sequence length="103" mass="11866">MNIAEGPREWYVFAVDERVNAQKQGQYAGGGDKRNIYVNWAPIGYCSPYSESPEKFRDSLPALSVIVQKVQRVGNLFYMGERQPNRMHGKAITREPQVHLFYD</sequence>
<organism evidence="1 2">
    <name type="scientific">Paenibacillus oralis</name>
    <dbReference type="NCBI Taxonomy" id="2490856"/>
    <lineage>
        <taxon>Bacteria</taxon>
        <taxon>Bacillati</taxon>
        <taxon>Bacillota</taxon>
        <taxon>Bacilli</taxon>
        <taxon>Bacillales</taxon>
        <taxon>Paenibacillaceae</taxon>
        <taxon>Paenibacillus</taxon>
    </lineage>
</organism>
<proteinExistence type="predicted"/>
<dbReference type="AlphaFoldDB" id="A0A3P3TXK8"/>
<name>A0A3P3TXK8_9BACL</name>